<gene>
    <name evidence="2" type="ORF">MCOS_LOCUS4074</name>
</gene>
<reference evidence="2 3" key="1">
    <citation type="submission" date="2018-10" db="EMBL/GenBank/DDBJ databases">
        <authorList>
            <consortium name="Pathogen Informatics"/>
        </authorList>
    </citation>
    <scope>NUCLEOTIDE SEQUENCE [LARGE SCALE GENOMIC DNA]</scope>
</reference>
<dbReference type="AlphaFoldDB" id="A0A0R3UAX5"/>
<keyword evidence="3" id="KW-1185">Reference proteome</keyword>
<feature type="compositionally biased region" description="Low complexity" evidence="1">
    <location>
        <begin position="120"/>
        <end position="135"/>
    </location>
</feature>
<feature type="compositionally biased region" description="Pro residues" evidence="1">
    <location>
        <begin position="228"/>
        <end position="237"/>
    </location>
</feature>
<feature type="region of interest" description="Disordered" evidence="1">
    <location>
        <begin position="120"/>
        <end position="207"/>
    </location>
</feature>
<sequence>MECHTPQTVVNVYPLSRVNTPPRVKAAVAVCQSRDVWLSIGHGHGSRDPSRAHVCRCLMHNARLAKKDDITYSIGTLDRCWLGLASRVIIRTLLEPTKENMSGYPPPAGFNTNFDSNYPPQGGHGYPPQGQMGYPPQGGPIGYPPQTGGPMGYPPQTGGPMGYPPQAGGPMGAPGQPPFSGPGVPPSAYPQPGYGGPPPTGPPAPGYGSFGYGAPTMGGAMGPGYGGPQPPPPPPAGPGYGAPAGYGGMGAAGPAYGTPPASSGYYSGRPTVVPAPNFDPGKDADELRKAMRGL</sequence>
<organism evidence="2 3">
    <name type="scientific">Mesocestoides corti</name>
    <name type="common">Flatworm</name>
    <dbReference type="NCBI Taxonomy" id="53468"/>
    <lineage>
        <taxon>Eukaryota</taxon>
        <taxon>Metazoa</taxon>
        <taxon>Spiralia</taxon>
        <taxon>Lophotrochozoa</taxon>
        <taxon>Platyhelminthes</taxon>
        <taxon>Cestoda</taxon>
        <taxon>Eucestoda</taxon>
        <taxon>Cyclophyllidea</taxon>
        <taxon>Mesocestoididae</taxon>
        <taxon>Mesocestoides</taxon>
    </lineage>
</organism>
<feature type="compositionally biased region" description="Low complexity" evidence="1">
    <location>
        <begin position="252"/>
        <end position="261"/>
    </location>
</feature>
<feature type="compositionally biased region" description="Pro residues" evidence="1">
    <location>
        <begin position="175"/>
        <end position="205"/>
    </location>
</feature>
<dbReference type="STRING" id="53468.A0A0R3UAX5"/>
<evidence type="ECO:0000313" key="2">
    <source>
        <dbReference type="EMBL" id="VDD78071.1"/>
    </source>
</evidence>
<name>A0A0R3UAX5_MESCO</name>
<evidence type="ECO:0000256" key="1">
    <source>
        <dbReference type="SAM" id="MobiDB-lite"/>
    </source>
</evidence>
<evidence type="ECO:0000313" key="3">
    <source>
        <dbReference type="Proteomes" id="UP000267029"/>
    </source>
</evidence>
<protein>
    <submittedName>
        <fullName evidence="2">Uncharacterized protein</fullName>
    </submittedName>
</protein>
<dbReference type="Proteomes" id="UP000267029">
    <property type="component" value="Unassembled WGS sequence"/>
</dbReference>
<feature type="compositionally biased region" description="Basic and acidic residues" evidence="1">
    <location>
        <begin position="280"/>
        <end position="294"/>
    </location>
</feature>
<proteinExistence type="predicted"/>
<feature type="region of interest" description="Disordered" evidence="1">
    <location>
        <begin position="219"/>
        <end position="294"/>
    </location>
</feature>
<feature type="non-terminal residue" evidence="2">
    <location>
        <position position="294"/>
    </location>
</feature>
<accession>A0A0R3UAX5</accession>
<dbReference type="EMBL" id="UXSR01001241">
    <property type="protein sequence ID" value="VDD78071.1"/>
    <property type="molecule type" value="Genomic_DNA"/>
</dbReference>
<feature type="compositionally biased region" description="Gly residues" evidence="1">
    <location>
        <begin position="238"/>
        <end position="251"/>
    </location>
</feature>